<reference evidence="2 3" key="1">
    <citation type="journal article" date="2014" name="Agronomy (Basel)">
        <title>A Draft Genome Sequence for Ensete ventricosum, the Drought-Tolerant Tree Against Hunger.</title>
        <authorList>
            <person name="Harrison J."/>
            <person name="Moore K.A."/>
            <person name="Paszkiewicz K."/>
            <person name="Jones T."/>
            <person name="Grant M."/>
            <person name="Ambacheew D."/>
            <person name="Muzemil S."/>
            <person name="Studholme D.J."/>
        </authorList>
    </citation>
    <scope>NUCLEOTIDE SEQUENCE [LARGE SCALE GENOMIC DNA]</scope>
</reference>
<dbReference type="AlphaFoldDB" id="A0A426Z6E3"/>
<feature type="region of interest" description="Disordered" evidence="1">
    <location>
        <begin position="53"/>
        <end position="75"/>
    </location>
</feature>
<proteinExistence type="predicted"/>
<evidence type="ECO:0000313" key="2">
    <source>
        <dbReference type="EMBL" id="RRT59539.1"/>
    </source>
</evidence>
<evidence type="ECO:0000313" key="3">
    <source>
        <dbReference type="Proteomes" id="UP000287651"/>
    </source>
</evidence>
<sequence>MLPLRFSNSGIRAKVFMSKIGFKLHVIRSNRVESFYTFLLCFCSKRSEERGQPAMAKPSAGVAGHGQAPYRGSRPRLATCKGRRAMAKAPCTRGCRLWLAHRGGSRLRLAHKGGSRPQARSLAARCP</sequence>
<organism evidence="2 3">
    <name type="scientific">Ensete ventricosum</name>
    <name type="common">Abyssinian banana</name>
    <name type="synonym">Musa ensete</name>
    <dbReference type="NCBI Taxonomy" id="4639"/>
    <lineage>
        <taxon>Eukaryota</taxon>
        <taxon>Viridiplantae</taxon>
        <taxon>Streptophyta</taxon>
        <taxon>Embryophyta</taxon>
        <taxon>Tracheophyta</taxon>
        <taxon>Spermatophyta</taxon>
        <taxon>Magnoliopsida</taxon>
        <taxon>Liliopsida</taxon>
        <taxon>Zingiberales</taxon>
        <taxon>Musaceae</taxon>
        <taxon>Ensete</taxon>
    </lineage>
</organism>
<dbReference type="Proteomes" id="UP000287651">
    <property type="component" value="Unassembled WGS sequence"/>
</dbReference>
<name>A0A426Z6E3_ENSVE</name>
<evidence type="ECO:0000256" key="1">
    <source>
        <dbReference type="SAM" id="MobiDB-lite"/>
    </source>
</evidence>
<gene>
    <name evidence="2" type="ORF">B296_00021074</name>
</gene>
<comment type="caution">
    <text evidence="2">The sequence shown here is derived from an EMBL/GenBank/DDBJ whole genome shotgun (WGS) entry which is preliminary data.</text>
</comment>
<dbReference type="EMBL" id="AMZH03008166">
    <property type="protein sequence ID" value="RRT59539.1"/>
    <property type="molecule type" value="Genomic_DNA"/>
</dbReference>
<protein>
    <submittedName>
        <fullName evidence="2">Uncharacterized protein</fullName>
    </submittedName>
</protein>
<accession>A0A426Z6E3</accession>